<evidence type="ECO:0000313" key="1">
    <source>
        <dbReference type="EMBL" id="GAI83933.1"/>
    </source>
</evidence>
<gene>
    <name evidence="1" type="ORF">S12H4_14720</name>
</gene>
<proteinExistence type="predicted"/>
<organism evidence="1">
    <name type="scientific">marine sediment metagenome</name>
    <dbReference type="NCBI Taxonomy" id="412755"/>
    <lineage>
        <taxon>unclassified sequences</taxon>
        <taxon>metagenomes</taxon>
        <taxon>ecological metagenomes</taxon>
    </lineage>
</organism>
<reference evidence="1" key="1">
    <citation type="journal article" date="2014" name="Front. Microbiol.">
        <title>High frequency of phylogenetically diverse reductive dehalogenase-homologous genes in deep subseafloor sedimentary metagenomes.</title>
        <authorList>
            <person name="Kawai M."/>
            <person name="Futagami T."/>
            <person name="Toyoda A."/>
            <person name="Takaki Y."/>
            <person name="Nishi S."/>
            <person name="Hori S."/>
            <person name="Arai W."/>
            <person name="Tsubouchi T."/>
            <person name="Morono Y."/>
            <person name="Uchiyama I."/>
            <person name="Ito T."/>
            <person name="Fujiyama A."/>
            <person name="Inagaki F."/>
            <person name="Takami H."/>
        </authorList>
    </citation>
    <scope>NUCLEOTIDE SEQUENCE</scope>
    <source>
        <strain evidence="1">Expedition CK06-06</strain>
    </source>
</reference>
<sequence length="40" mass="4629">AKIWLVLTDDVDCEGNEMFGWNPTEYLFEGDVINFTDTDD</sequence>
<feature type="non-terminal residue" evidence="1">
    <location>
        <position position="1"/>
    </location>
</feature>
<dbReference type="EMBL" id="BARW01007036">
    <property type="protein sequence ID" value="GAI83933.1"/>
    <property type="molecule type" value="Genomic_DNA"/>
</dbReference>
<name>X1RTD6_9ZZZZ</name>
<protein>
    <submittedName>
        <fullName evidence="1">Uncharacterized protein</fullName>
    </submittedName>
</protein>
<comment type="caution">
    <text evidence="1">The sequence shown here is derived from an EMBL/GenBank/DDBJ whole genome shotgun (WGS) entry which is preliminary data.</text>
</comment>
<accession>X1RTD6</accession>
<dbReference type="AlphaFoldDB" id="X1RTD6"/>